<keyword evidence="3 6" id="KW-1133">Transmembrane helix</keyword>
<evidence type="ECO:0000256" key="4">
    <source>
        <dbReference type="ARBA" id="ARBA00023136"/>
    </source>
</evidence>
<dbReference type="PANTHER" id="PTHR33048:SF42">
    <property type="entry name" value="INTEGRAL MEMBRANE PROTEIN"/>
    <property type="match status" value="1"/>
</dbReference>
<dbReference type="Pfam" id="PF20684">
    <property type="entry name" value="Fung_rhodopsin"/>
    <property type="match status" value="1"/>
</dbReference>
<feature type="transmembrane region" description="Helical" evidence="6">
    <location>
        <begin position="55"/>
        <end position="78"/>
    </location>
</feature>
<dbReference type="InterPro" id="IPR052337">
    <property type="entry name" value="SAT4-like"/>
</dbReference>
<evidence type="ECO:0000313" key="8">
    <source>
        <dbReference type="EMBL" id="KAK5089536.1"/>
    </source>
</evidence>
<comment type="subcellular location">
    <subcellularLocation>
        <location evidence="1">Membrane</location>
        <topology evidence="1">Multi-pass membrane protein</topology>
    </subcellularLocation>
</comment>
<dbReference type="Proteomes" id="UP001345013">
    <property type="component" value="Unassembled WGS sequence"/>
</dbReference>
<protein>
    <recommendedName>
        <fullName evidence="7">Rhodopsin domain-containing protein</fullName>
    </recommendedName>
</protein>
<evidence type="ECO:0000256" key="6">
    <source>
        <dbReference type="SAM" id="Phobius"/>
    </source>
</evidence>
<dbReference type="InterPro" id="IPR049326">
    <property type="entry name" value="Rhodopsin_dom_fungi"/>
</dbReference>
<feature type="transmembrane region" description="Helical" evidence="6">
    <location>
        <begin position="134"/>
        <end position="157"/>
    </location>
</feature>
<keyword evidence="4 6" id="KW-0472">Membrane</keyword>
<feature type="transmembrane region" description="Helical" evidence="6">
    <location>
        <begin position="22"/>
        <end position="43"/>
    </location>
</feature>
<dbReference type="PANTHER" id="PTHR33048">
    <property type="entry name" value="PTH11-LIKE INTEGRAL MEMBRANE PROTEIN (AFU_ORTHOLOGUE AFUA_5G11245)"/>
    <property type="match status" value="1"/>
</dbReference>
<comment type="similarity">
    <text evidence="5">Belongs to the SAT4 family.</text>
</comment>
<proteinExistence type="inferred from homology"/>
<sequence length="364" mass="39477">MAATSAAPLSAEYLAEDDSGKLITVMWVSTVLPVIFVCLRVYARLVIRKTFGWDDGIAIAALVCLIGYAGVVTAAARLGLGRHIEVVLATNPQHLIDIALLAQISQTLAIMACTLGKTAFAVTLLRIVVQRRLIYVLWFIIVSMNLINVLCAIFVFVQCDDPRHLWNQAIPSKCWPTYVFTNFSLFVGAYSGAQDFVLALLPWFVIMKLQMKTREKLAVALAMSLGIFAGVTAVVKTTFLVNLSKKTDFTLALPPLLMWAAAEDGLALVAGSIPTLRPLYKAVFPGTSAGDSYKNVDSYQLRQPRNNGPIFGVVKGASHISAHQRGAEADDESDKSILDKSYSGVSLTNIKKTTDVNVSYAGSQ</sequence>
<evidence type="ECO:0000256" key="5">
    <source>
        <dbReference type="ARBA" id="ARBA00038359"/>
    </source>
</evidence>
<feature type="transmembrane region" description="Helical" evidence="6">
    <location>
        <begin position="177"/>
        <end position="205"/>
    </location>
</feature>
<feature type="domain" description="Rhodopsin" evidence="7">
    <location>
        <begin position="39"/>
        <end position="281"/>
    </location>
</feature>
<dbReference type="EMBL" id="JAVRRG010000075">
    <property type="protein sequence ID" value="KAK5089536.1"/>
    <property type="molecule type" value="Genomic_DNA"/>
</dbReference>
<keyword evidence="2 6" id="KW-0812">Transmembrane</keyword>
<evidence type="ECO:0000259" key="7">
    <source>
        <dbReference type="Pfam" id="PF20684"/>
    </source>
</evidence>
<evidence type="ECO:0000256" key="1">
    <source>
        <dbReference type="ARBA" id="ARBA00004141"/>
    </source>
</evidence>
<feature type="transmembrane region" description="Helical" evidence="6">
    <location>
        <begin position="98"/>
        <end position="122"/>
    </location>
</feature>
<comment type="caution">
    <text evidence="8">The sequence shown here is derived from an EMBL/GenBank/DDBJ whole genome shotgun (WGS) entry which is preliminary data.</text>
</comment>
<reference evidence="8 9" key="1">
    <citation type="submission" date="2023-08" db="EMBL/GenBank/DDBJ databases">
        <title>Black Yeasts Isolated from many extreme environments.</title>
        <authorList>
            <person name="Coleine C."/>
            <person name="Stajich J.E."/>
            <person name="Selbmann L."/>
        </authorList>
    </citation>
    <scope>NUCLEOTIDE SEQUENCE [LARGE SCALE GENOMIC DNA]</scope>
    <source>
        <strain evidence="8 9">CCFEE 5885</strain>
    </source>
</reference>
<feature type="transmembrane region" description="Helical" evidence="6">
    <location>
        <begin position="217"/>
        <end position="236"/>
    </location>
</feature>
<keyword evidence="9" id="KW-1185">Reference proteome</keyword>
<evidence type="ECO:0000256" key="3">
    <source>
        <dbReference type="ARBA" id="ARBA00022989"/>
    </source>
</evidence>
<evidence type="ECO:0000256" key="2">
    <source>
        <dbReference type="ARBA" id="ARBA00022692"/>
    </source>
</evidence>
<name>A0ABR0K799_9EURO</name>
<accession>A0ABR0K799</accession>
<gene>
    <name evidence="8" type="ORF">LTR24_006090</name>
</gene>
<organism evidence="8 9">
    <name type="scientific">Lithohypha guttulata</name>
    <dbReference type="NCBI Taxonomy" id="1690604"/>
    <lineage>
        <taxon>Eukaryota</taxon>
        <taxon>Fungi</taxon>
        <taxon>Dikarya</taxon>
        <taxon>Ascomycota</taxon>
        <taxon>Pezizomycotina</taxon>
        <taxon>Eurotiomycetes</taxon>
        <taxon>Chaetothyriomycetidae</taxon>
        <taxon>Chaetothyriales</taxon>
        <taxon>Trichomeriaceae</taxon>
        <taxon>Lithohypha</taxon>
    </lineage>
</organism>
<evidence type="ECO:0000313" key="9">
    <source>
        <dbReference type="Proteomes" id="UP001345013"/>
    </source>
</evidence>